<evidence type="ECO:0000313" key="2">
    <source>
        <dbReference type="Proteomes" id="UP000321400"/>
    </source>
</evidence>
<dbReference type="InterPro" id="IPR006135">
    <property type="entry name" value="T3SS_substrate_exporter"/>
</dbReference>
<reference evidence="1 2" key="1">
    <citation type="submission" date="2019-07" db="EMBL/GenBank/DDBJ databases">
        <title>Whole genome shotgun sequence of Halolactibacillus alkaliphilus NBRC 103919.</title>
        <authorList>
            <person name="Hosoyama A."/>
            <person name="Uohara A."/>
            <person name="Ohji S."/>
            <person name="Ichikawa N."/>
        </authorList>
    </citation>
    <scope>NUCLEOTIDE SEQUENCE [LARGE SCALE GENOMIC DNA]</scope>
    <source>
        <strain evidence="1 2">NBRC 103919</strain>
    </source>
</reference>
<organism evidence="1 2">
    <name type="scientific">Halolactibacillus alkaliphilus</name>
    <dbReference type="NCBI Taxonomy" id="442899"/>
    <lineage>
        <taxon>Bacteria</taxon>
        <taxon>Bacillati</taxon>
        <taxon>Bacillota</taxon>
        <taxon>Bacilli</taxon>
        <taxon>Bacillales</taxon>
        <taxon>Bacillaceae</taxon>
        <taxon>Halolactibacillus</taxon>
    </lineage>
</organism>
<dbReference type="RefSeq" id="WP_089799537.1">
    <property type="nucleotide sequence ID" value="NZ_BJYE01000002.1"/>
</dbReference>
<name>A0A511WXB0_9BACI</name>
<sequence length="95" mass="10683">MTSQKLPHHLKKAIALRYDQTRDMAPIVSAKGQGYVADEIIERASEAGVPIQQDQSLVEILSQININEAIPDELYLAVAEVFAFIYQLDEAQREK</sequence>
<dbReference type="PANTHER" id="PTHR30531:SF12">
    <property type="entry name" value="FLAGELLAR BIOSYNTHETIC PROTEIN FLHB"/>
    <property type="match status" value="1"/>
</dbReference>
<dbReference type="SUPFAM" id="SSF160544">
    <property type="entry name" value="EscU C-terminal domain-like"/>
    <property type="match status" value="1"/>
</dbReference>
<dbReference type="Proteomes" id="UP000321400">
    <property type="component" value="Unassembled WGS sequence"/>
</dbReference>
<gene>
    <name evidence="1" type="primary">ylqH</name>
    <name evidence="1" type="ORF">HAL01_02290</name>
</gene>
<dbReference type="GO" id="GO:0009306">
    <property type="term" value="P:protein secretion"/>
    <property type="evidence" value="ECO:0007669"/>
    <property type="project" value="InterPro"/>
</dbReference>
<accession>A0A511WXB0</accession>
<dbReference type="OrthoDB" id="5244399at2"/>
<dbReference type="STRING" id="442899.SAMN05720591_10295"/>
<dbReference type="GO" id="GO:0005886">
    <property type="term" value="C:plasma membrane"/>
    <property type="evidence" value="ECO:0007669"/>
    <property type="project" value="TreeGrafter"/>
</dbReference>
<dbReference type="InterPro" id="IPR029025">
    <property type="entry name" value="T3SS_substrate_exporter_C"/>
</dbReference>
<dbReference type="Pfam" id="PF01312">
    <property type="entry name" value="Bac_export_2"/>
    <property type="match status" value="1"/>
</dbReference>
<protein>
    <recommendedName>
        <fullName evidence="3">Flagellar biosynthetic protein FlhB</fullName>
    </recommendedName>
</protein>
<keyword evidence="2" id="KW-1185">Reference proteome</keyword>
<dbReference type="Gene3D" id="3.40.1690.10">
    <property type="entry name" value="secretion proteins EscU"/>
    <property type="match status" value="1"/>
</dbReference>
<proteinExistence type="predicted"/>
<dbReference type="AlphaFoldDB" id="A0A511WXB0"/>
<evidence type="ECO:0000313" key="1">
    <source>
        <dbReference type="EMBL" id="GEN55765.1"/>
    </source>
</evidence>
<dbReference type="PANTHER" id="PTHR30531">
    <property type="entry name" value="FLAGELLAR BIOSYNTHETIC PROTEIN FLHB"/>
    <property type="match status" value="1"/>
</dbReference>
<dbReference type="EMBL" id="BJYE01000002">
    <property type="protein sequence ID" value="GEN55765.1"/>
    <property type="molecule type" value="Genomic_DNA"/>
</dbReference>
<comment type="caution">
    <text evidence="1">The sequence shown here is derived from an EMBL/GenBank/DDBJ whole genome shotgun (WGS) entry which is preliminary data.</text>
</comment>
<evidence type="ECO:0008006" key="3">
    <source>
        <dbReference type="Google" id="ProtNLM"/>
    </source>
</evidence>